<sequence length="891" mass="96416">GTKLSSKDHARCALLLLRTLPPARHAALDHFRSVFDEQVSFHLLERESLPPSTSSSSSSTTTILNQRPGNGGLSDVIREIRWGLMGQLSSKYAGCHGLPAAGGGLNELLQLWMTCEATKTLMEIYIQCLSAMIGACPDSCVDALLDTSIQHSPHLDWVVAHIGSSFPNTIINRVLSCGLKDFGGRGTAGEGLFFPVGSDKRGSKIASVVGILGHLVARHSGSIKQEFLRMFHESLGPARDQHHKAAIPFLLHVAAMSPPLLAAVSSDLIDSLNPGVLNQLHQCFSALPREDLENMMAMVVHLISQTSSGAFRVLQFLIDTAMPASVITPPGVALQDGVRESCDRIIQLLLLNLQKLVYNRPAPVLTDPVLPLPRPIPFLDALRSHLWDLCVETLRMERKRFLWHHQLLGLLAVYSSPHCAADSLFFLLSLAATPEELTLAAQLYAVLASCLPDLLPATVQTCVCQIQAGKLPEAQISRLLRNLAAILQWEGGEGETAAMAERLGKVLERHLRDVGQLLLHRDAEVGEAACLLLSVCPFPASFPPAQLSAVVRAAVHQFFHVLRSQNSSNVASGSKLLARLSGVSPAAAKSVLQQLVEGALRGRNAELFGGEGDHPNGGGGDATNQDGDGMDTSLLDVNRRFTAAVNFSGGVWSVFHAGVIGKGLKAAAEAEERPPEELANNTQTFLTLLIRCSRIGPSPSDTEINPEAAKAVAAALVESVCPEASGGELIWPPEEQSRATIERDLRICRCFRRQPLLFPLLRLVASGRPALCSCSVLLRGLLAALMSFWEGCRDPGTTGSPWHLQASCHLLVCLTEGSLVPPVLGNVQELFQHLAPFEVHLLLLSVWEYLRENHPLPQKFTFQAQRGVFLRDFHRDGDVGKHLGVLHSVLH</sequence>
<reference evidence="4 5" key="1">
    <citation type="submission" date="2019-09" db="EMBL/GenBank/DDBJ databases">
        <title>Bird 10,000 Genomes (B10K) Project - Family phase.</title>
        <authorList>
            <person name="Zhang G."/>
        </authorList>
    </citation>
    <scope>NUCLEOTIDE SEQUENCE [LARGE SCALE GENOMIC DNA]</scope>
    <source>
        <strain evidence="4">B10K-DU-001-55</strain>
        <tissue evidence="4">Muscle</tissue>
    </source>
</reference>
<dbReference type="GO" id="GO:0034472">
    <property type="term" value="P:snRNA 3'-end processing"/>
    <property type="evidence" value="ECO:0007669"/>
    <property type="project" value="TreeGrafter"/>
</dbReference>
<evidence type="ECO:0000313" key="4">
    <source>
        <dbReference type="EMBL" id="NXP50677.1"/>
    </source>
</evidence>
<protein>
    <submittedName>
        <fullName evidence="4">INT5 protein</fullName>
    </submittedName>
</protein>
<keyword evidence="5" id="KW-1185">Reference proteome</keyword>
<evidence type="ECO:0000256" key="1">
    <source>
        <dbReference type="SAM" id="MobiDB-lite"/>
    </source>
</evidence>
<dbReference type="AlphaFoldDB" id="A0A7L2AU86"/>
<feature type="domain" description="Integrator complex subunit 5 C-terminal" evidence="3">
    <location>
        <begin position="204"/>
        <end position="891"/>
    </location>
</feature>
<dbReference type="GO" id="GO:0032039">
    <property type="term" value="C:integrator complex"/>
    <property type="evidence" value="ECO:0007669"/>
    <property type="project" value="InterPro"/>
</dbReference>
<evidence type="ECO:0000259" key="3">
    <source>
        <dbReference type="Pfam" id="PF14838"/>
    </source>
</evidence>
<evidence type="ECO:0000259" key="2">
    <source>
        <dbReference type="Pfam" id="PF14837"/>
    </source>
</evidence>
<feature type="non-terminal residue" evidence="4">
    <location>
        <position position="891"/>
    </location>
</feature>
<accession>A0A7L2AU86</accession>
<dbReference type="SUPFAM" id="SSF48371">
    <property type="entry name" value="ARM repeat"/>
    <property type="match status" value="1"/>
</dbReference>
<gene>
    <name evidence="4" type="primary">Ints5</name>
    <name evidence="4" type="ORF">HELFUL_R14333</name>
</gene>
<evidence type="ECO:0000313" key="5">
    <source>
        <dbReference type="Proteomes" id="UP000590868"/>
    </source>
</evidence>
<dbReference type="InterPro" id="IPR029444">
    <property type="entry name" value="INTS5_C"/>
</dbReference>
<feature type="compositionally biased region" description="Low complexity" evidence="1">
    <location>
        <begin position="52"/>
        <end position="62"/>
    </location>
</feature>
<feature type="non-terminal residue" evidence="4">
    <location>
        <position position="1"/>
    </location>
</feature>
<feature type="region of interest" description="Disordered" evidence="1">
    <location>
        <begin position="47"/>
        <end position="70"/>
    </location>
</feature>
<dbReference type="Pfam" id="PF14838">
    <property type="entry name" value="INTS5_C"/>
    <property type="match status" value="1"/>
</dbReference>
<comment type="caution">
    <text evidence="4">The sequence shown here is derived from an EMBL/GenBank/DDBJ whole genome shotgun (WGS) entry which is preliminary data.</text>
</comment>
<dbReference type="Pfam" id="PF14837">
    <property type="entry name" value="INTS5_N"/>
    <property type="match status" value="1"/>
</dbReference>
<feature type="domain" description="Integrator complex subunit 5 N-terminal" evidence="2">
    <location>
        <begin position="3"/>
        <end position="182"/>
    </location>
</feature>
<organism evidence="4 5">
    <name type="scientific">Heliornis fulica</name>
    <name type="common">sungrebe</name>
    <dbReference type="NCBI Taxonomy" id="54369"/>
    <lineage>
        <taxon>Eukaryota</taxon>
        <taxon>Metazoa</taxon>
        <taxon>Chordata</taxon>
        <taxon>Craniata</taxon>
        <taxon>Vertebrata</taxon>
        <taxon>Euteleostomi</taxon>
        <taxon>Archelosauria</taxon>
        <taxon>Archosauria</taxon>
        <taxon>Dinosauria</taxon>
        <taxon>Saurischia</taxon>
        <taxon>Theropoda</taxon>
        <taxon>Coelurosauria</taxon>
        <taxon>Aves</taxon>
        <taxon>Neognathae</taxon>
        <taxon>Neoaves</taxon>
        <taxon>Gruiformes</taxon>
        <taxon>Heliornithidae</taxon>
        <taxon>Heliornis</taxon>
    </lineage>
</organism>
<dbReference type="PANTHER" id="PTHR31697:SF2">
    <property type="entry name" value="INTEGRATOR COMPLEX SUBUNIT 5"/>
    <property type="match status" value="1"/>
</dbReference>
<dbReference type="EMBL" id="VXBZ01007218">
    <property type="protein sequence ID" value="NXP50677.1"/>
    <property type="molecule type" value="Genomic_DNA"/>
</dbReference>
<feature type="region of interest" description="Disordered" evidence="1">
    <location>
        <begin position="608"/>
        <end position="631"/>
    </location>
</feature>
<dbReference type="Proteomes" id="UP000590868">
    <property type="component" value="Unassembled WGS sequence"/>
</dbReference>
<dbReference type="PANTHER" id="PTHR31697">
    <property type="entry name" value="INTEGRATOR COMPLEX SUBUNIT 5"/>
    <property type="match status" value="1"/>
</dbReference>
<name>A0A7L2AU86_9GRUI</name>
<dbReference type="InterPro" id="IPR029445">
    <property type="entry name" value="INTS5_N"/>
</dbReference>
<proteinExistence type="predicted"/>
<dbReference type="InterPro" id="IPR040316">
    <property type="entry name" value="INTS5"/>
</dbReference>
<dbReference type="InterPro" id="IPR016024">
    <property type="entry name" value="ARM-type_fold"/>
</dbReference>
<dbReference type="OrthoDB" id="69088at2759"/>